<protein>
    <submittedName>
        <fullName evidence="1">Uncharacterized protein</fullName>
    </submittedName>
</protein>
<keyword evidence="2" id="KW-1185">Reference proteome</keyword>
<evidence type="ECO:0000313" key="2">
    <source>
        <dbReference type="Proteomes" id="UP000251558"/>
    </source>
</evidence>
<dbReference type="Proteomes" id="UP000251558">
    <property type="component" value="Unassembled WGS sequence"/>
</dbReference>
<dbReference type="EMBL" id="QMBP01000012">
    <property type="protein sequence ID" value="RAZ88502.1"/>
    <property type="molecule type" value="Genomic_DNA"/>
</dbReference>
<dbReference type="AlphaFoldDB" id="A0A330HLM8"/>
<evidence type="ECO:0000313" key="1">
    <source>
        <dbReference type="EMBL" id="RAZ88502.1"/>
    </source>
</evidence>
<comment type="caution">
    <text evidence="1">The sequence shown here is derived from an EMBL/GenBank/DDBJ whole genome shotgun (WGS) entry which is preliminary data.</text>
</comment>
<accession>A0A330HLM8</accession>
<reference evidence="1 2" key="2">
    <citation type="submission" date="2018-07" db="EMBL/GenBank/DDBJ databases">
        <title>Diversity of Mesorhizobium strains in Brazil.</title>
        <authorList>
            <person name="Helene L.C.F."/>
            <person name="Dall'Agnol R."/>
            <person name="Delamuta J.R.M."/>
            <person name="Hungria M."/>
        </authorList>
    </citation>
    <scope>NUCLEOTIDE SEQUENCE [LARGE SCALE GENOMIC DNA]</scope>
    <source>
        <strain evidence="1 2">AC99b</strain>
    </source>
</reference>
<proteinExistence type="predicted"/>
<sequence length="69" mass="7914">MVDEDSPYRDAYRLQRVADGNATTIAIFYSAKEALAIIPSLDESYRLMRGDKQIWPNEASSPRHERKAQ</sequence>
<gene>
    <name evidence="1" type="ORF">DPM33_23545</name>
</gene>
<name>A0A330HLM8_9HYPH</name>
<reference evidence="2" key="1">
    <citation type="submission" date="2018-06" db="EMBL/GenBank/DDBJ databases">
        <authorList>
            <person name="Helene L.C."/>
            <person name="Dall'Agnol R."/>
            <person name="Delamuta J.R."/>
            <person name="Hungria M."/>
        </authorList>
    </citation>
    <scope>NUCLEOTIDE SEQUENCE [LARGE SCALE GENOMIC DNA]</scope>
    <source>
        <strain evidence="2">AC99b</strain>
    </source>
</reference>
<organism evidence="1 2">
    <name type="scientific">Mesorhizobium hawassense</name>
    <dbReference type="NCBI Taxonomy" id="1209954"/>
    <lineage>
        <taxon>Bacteria</taxon>
        <taxon>Pseudomonadati</taxon>
        <taxon>Pseudomonadota</taxon>
        <taxon>Alphaproteobacteria</taxon>
        <taxon>Hyphomicrobiales</taxon>
        <taxon>Phyllobacteriaceae</taxon>
        <taxon>Mesorhizobium</taxon>
    </lineage>
</organism>